<accession>A0A2C6KYR8</accession>
<gene>
    <name evidence="3" type="ORF">CSUI_001068</name>
</gene>
<feature type="transmembrane region" description="Helical" evidence="2">
    <location>
        <begin position="444"/>
        <end position="465"/>
    </location>
</feature>
<feature type="transmembrane region" description="Helical" evidence="2">
    <location>
        <begin position="859"/>
        <end position="878"/>
    </location>
</feature>
<sequence>MPGGHTSTTLGKGGGGGGDRARPLLDCFEHFFFLFPSFRFLKSFTTSHTLFLTFLGFSLFLTFPSPSFSPLPSSYTFVSASTTSDKTGEEGLSSSASSPSLPDKTDLCQLTGIDLSSGRLPNFDVHTLEYTVNLTTQQSEIILLPRFQCPRDIPSHLLPSVTVEGQHVDIFTPLGVKLDLDPNQKWRTLHMSIRNPGNSKADTLDYRFHINQQNAVKAEPQLEKIFFRDSRGKLLQPVRLFEKSNDVFTLASGPDDTYVQLEAHCDPSSSMYINGSRMLFGSSVKISREEDQPNSMVTVECRRTSGGQLEGDIQRRAHFFNVLWTRINLPLPYKLIMHSTASSCEIIPEEDSRILCKNEGSFASLFSLFSPSIMYKVTTTTEDETDSFLLPLINGGWTPRFPLREDLRLVATAGDAQTSWKLDFMTIFPLPSSIPSWVQSIQEYSALCLLISVVIISSLLLLAVLTAQGSPRKFSEAPSIALFFFQIALFLQLLKGGGSGKGVLETTGSPFLRLTSLFLPLPPYTVKSNVQLAGGCLVSSLVILGIVAFLRIFFITTLHQQRSSQKAKERESRQHPGSKASSLSSLVLPHNLNFGNVENRLLFVLAFPICASSAILIAEGDSPWLSRMIGITVLSFMTMYWIGIYYKVRQYVKTDQVTWVWNCPLMDGTDDRAGYWCDRVCDQLQSEPINWTVCQCTPAGKWLAPAARIAAVALDEQGLQSAGIGDSSSTYEAEKQQLREELWFLRHDAPVGSTAVDVDAIDSYHGHATTTATTLVPCVRDLSIGIVRFEWLDILFSVHTLNAVLTHLKQSFLTRTGFTLPLTVKLNQLSGPITSGSLGLFFELRTPCARIFEGITRSLLGVMLGLAFSFSNYTSIHYAHSSSLLLTFLASLSLFIWIFYLYYDKPFHREAENFFFPLIFGVLGFNAFLHSI</sequence>
<comment type="caution">
    <text evidence="3">The sequence shown here is derived from an EMBL/GenBank/DDBJ whole genome shotgun (WGS) entry which is preliminary data.</text>
</comment>
<feature type="transmembrane region" description="Helical" evidence="2">
    <location>
        <begin position="624"/>
        <end position="646"/>
    </location>
</feature>
<dbReference type="VEuPathDB" id="ToxoDB:CSUI_001068"/>
<reference evidence="3 4" key="1">
    <citation type="journal article" date="2017" name="Int. J. Parasitol.">
        <title>The genome of the protozoan parasite Cystoisospora suis and a reverse vaccinology approach to identify vaccine candidates.</title>
        <authorList>
            <person name="Palmieri N."/>
            <person name="Shrestha A."/>
            <person name="Ruttkowski B."/>
            <person name="Beck T."/>
            <person name="Vogl C."/>
            <person name="Tomley F."/>
            <person name="Blake D.P."/>
            <person name="Joachim A."/>
        </authorList>
    </citation>
    <scope>NUCLEOTIDE SEQUENCE [LARGE SCALE GENOMIC DNA]</scope>
    <source>
        <strain evidence="3 4">Wien I</strain>
    </source>
</reference>
<dbReference type="Proteomes" id="UP000221165">
    <property type="component" value="Unassembled WGS sequence"/>
</dbReference>
<feature type="transmembrane region" description="Helical" evidence="2">
    <location>
        <begin position="532"/>
        <end position="554"/>
    </location>
</feature>
<proteinExistence type="predicted"/>
<evidence type="ECO:0000256" key="2">
    <source>
        <dbReference type="SAM" id="Phobius"/>
    </source>
</evidence>
<feature type="transmembrane region" description="Helical" evidence="2">
    <location>
        <begin position="601"/>
        <end position="618"/>
    </location>
</feature>
<feature type="non-terminal residue" evidence="3">
    <location>
        <position position="932"/>
    </location>
</feature>
<feature type="region of interest" description="Disordered" evidence="1">
    <location>
        <begin position="83"/>
        <end position="103"/>
    </location>
</feature>
<evidence type="ECO:0000313" key="4">
    <source>
        <dbReference type="Proteomes" id="UP000221165"/>
    </source>
</evidence>
<dbReference type="OrthoDB" id="396760at2759"/>
<name>A0A2C6KYR8_9APIC</name>
<keyword evidence="2" id="KW-0472">Membrane</keyword>
<feature type="compositionally biased region" description="Low complexity" evidence="1">
    <location>
        <begin position="92"/>
        <end position="102"/>
    </location>
</feature>
<feature type="transmembrane region" description="Helical" evidence="2">
    <location>
        <begin position="914"/>
        <end position="931"/>
    </location>
</feature>
<keyword evidence="2 3" id="KW-0812">Transmembrane</keyword>
<feature type="transmembrane region" description="Helical" evidence="2">
    <location>
        <begin position="477"/>
        <end position="494"/>
    </location>
</feature>
<protein>
    <submittedName>
        <fullName evidence="3">Transmembrane protein</fullName>
    </submittedName>
</protein>
<dbReference type="AlphaFoldDB" id="A0A2C6KYR8"/>
<keyword evidence="2" id="KW-1133">Transmembrane helix</keyword>
<dbReference type="RefSeq" id="XP_067926752.1">
    <property type="nucleotide sequence ID" value="XM_068061274.1"/>
</dbReference>
<organism evidence="3 4">
    <name type="scientific">Cystoisospora suis</name>
    <dbReference type="NCBI Taxonomy" id="483139"/>
    <lineage>
        <taxon>Eukaryota</taxon>
        <taxon>Sar</taxon>
        <taxon>Alveolata</taxon>
        <taxon>Apicomplexa</taxon>
        <taxon>Conoidasida</taxon>
        <taxon>Coccidia</taxon>
        <taxon>Eucoccidiorida</taxon>
        <taxon>Eimeriorina</taxon>
        <taxon>Sarcocystidae</taxon>
        <taxon>Cystoisospora</taxon>
    </lineage>
</organism>
<dbReference type="EMBL" id="MIGC01000425">
    <property type="protein sequence ID" value="PHJ25080.1"/>
    <property type="molecule type" value="Genomic_DNA"/>
</dbReference>
<feature type="transmembrane region" description="Helical" evidence="2">
    <location>
        <begin position="884"/>
        <end position="902"/>
    </location>
</feature>
<evidence type="ECO:0000313" key="3">
    <source>
        <dbReference type="EMBL" id="PHJ25080.1"/>
    </source>
</evidence>
<keyword evidence="4" id="KW-1185">Reference proteome</keyword>
<evidence type="ECO:0000256" key="1">
    <source>
        <dbReference type="SAM" id="MobiDB-lite"/>
    </source>
</evidence>
<dbReference type="GeneID" id="94424485"/>